<proteinExistence type="inferred from homology"/>
<dbReference type="AlphaFoldDB" id="A0A8X7N4D1"/>
<comment type="cofactor">
    <cofactor evidence="1">
        <name>FAD</name>
        <dbReference type="ChEBI" id="CHEBI:57692"/>
    </cofactor>
</comment>
<evidence type="ECO:0000256" key="3">
    <source>
        <dbReference type="ARBA" id="ARBA00022827"/>
    </source>
</evidence>
<evidence type="ECO:0000256" key="9">
    <source>
        <dbReference type="SAM" id="MobiDB-lite"/>
    </source>
</evidence>
<keyword evidence="2" id="KW-0285">Flavoprotein</keyword>
<dbReference type="Proteomes" id="UP000078113">
    <property type="component" value="Unassembled WGS sequence"/>
</dbReference>
<dbReference type="PANTHER" id="PTHR43104">
    <property type="entry name" value="L-2-HYDROXYGLUTARATE DEHYDROGENASE, MITOCHONDRIAL"/>
    <property type="match status" value="1"/>
</dbReference>
<comment type="similarity">
    <text evidence="6">Belongs to the L2HGDH family.</text>
</comment>
<dbReference type="Pfam" id="PF01266">
    <property type="entry name" value="DAO"/>
    <property type="match status" value="2"/>
</dbReference>
<feature type="compositionally biased region" description="Polar residues" evidence="9">
    <location>
        <begin position="255"/>
        <end position="270"/>
    </location>
</feature>
<gene>
    <name evidence="11" type="ORF">A4X09_0g6060</name>
</gene>
<dbReference type="InterPro" id="IPR036188">
    <property type="entry name" value="FAD/NAD-bd_sf"/>
</dbReference>
<keyword evidence="12" id="KW-1185">Reference proteome</keyword>
<reference evidence="11" key="1">
    <citation type="submission" date="2016-04" db="EMBL/GenBank/DDBJ databases">
        <authorList>
            <person name="Nguyen H.D."/>
            <person name="Samba Siva P."/>
            <person name="Cullis J."/>
            <person name="Levesque C.A."/>
            <person name="Hambleton S."/>
        </authorList>
    </citation>
    <scope>NUCLEOTIDE SEQUENCE</scope>
    <source>
        <strain evidence="11">DAOMC 236422</strain>
    </source>
</reference>
<evidence type="ECO:0000256" key="4">
    <source>
        <dbReference type="ARBA" id="ARBA00023002"/>
    </source>
</evidence>
<comment type="catalytic activity">
    <reaction evidence="5">
        <text>(S)-2-hydroxyglutarate + A = 2-oxoglutarate + AH2</text>
        <dbReference type="Rhea" id="RHEA:21252"/>
        <dbReference type="ChEBI" id="CHEBI:13193"/>
        <dbReference type="ChEBI" id="CHEBI:16782"/>
        <dbReference type="ChEBI" id="CHEBI:16810"/>
        <dbReference type="ChEBI" id="CHEBI:17499"/>
        <dbReference type="EC" id="1.1.99.2"/>
    </reaction>
</comment>
<feature type="compositionally biased region" description="Basic and acidic residues" evidence="9">
    <location>
        <begin position="330"/>
        <end position="345"/>
    </location>
</feature>
<dbReference type="InterPro" id="IPR006076">
    <property type="entry name" value="FAD-dep_OxRdtase"/>
</dbReference>
<organism evidence="11 12">
    <name type="scientific">Tilletia walkeri</name>
    <dbReference type="NCBI Taxonomy" id="117179"/>
    <lineage>
        <taxon>Eukaryota</taxon>
        <taxon>Fungi</taxon>
        <taxon>Dikarya</taxon>
        <taxon>Basidiomycota</taxon>
        <taxon>Ustilaginomycotina</taxon>
        <taxon>Exobasidiomycetes</taxon>
        <taxon>Tilletiales</taxon>
        <taxon>Tilletiaceae</taxon>
        <taxon>Tilletia</taxon>
    </lineage>
</organism>
<feature type="region of interest" description="Disordered" evidence="9">
    <location>
        <begin position="236"/>
        <end position="296"/>
    </location>
</feature>
<evidence type="ECO:0000256" key="1">
    <source>
        <dbReference type="ARBA" id="ARBA00001974"/>
    </source>
</evidence>
<feature type="compositionally biased region" description="Low complexity" evidence="9">
    <location>
        <begin position="241"/>
        <end position="254"/>
    </location>
</feature>
<dbReference type="GO" id="GO:0047545">
    <property type="term" value="F:(S)-2-hydroxyglutarate dehydrogenase activity"/>
    <property type="evidence" value="ECO:0007669"/>
    <property type="project" value="UniProtKB-EC"/>
</dbReference>
<dbReference type="Gene3D" id="3.30.9.10">
    <property type="entry name" value="D-Amino Acid Oxidase, subunit A, domain 2"/>
    <property type="match status" value="1"/>
</dbReference>
<name>A0A8X7N4D1_9BASI</name>
<evidence type="ECO:0000256" key="7">
    <source>
        <dbReference type="ARBA" id="ARBA00038878"/>
    </source>
</evidence>
<evidence type="ECO:0000256" key="6">
    <source>
        <dbReference type="ARBA" id="ARBA00037941"/>
    </source>
</evidence>
<comment type="caution">
    <text evidence="11">The sequence shown here is derived from an EMBL/GenBank/DDBJ whole genome shotgun (WGS) entry which is preliminary data.</text>
</comment>
<feature type="region of interest" description="Disordered" evidence="9">
    <location>
        <begin position="326"/>
        <end position="345"/>
    </location>
</feature>
<dbReference type="PANTHER" id="PTHR43104:SF4">
    <property type="entry name" value="L-2-HYDROXYGLUTARATE DEHYDROGENASE, MITOCHONDRIAL"/>
    <property type="match status" value="1"/>
</dbReference>
<feature type="domain" description="FAD dependent oxidoreductase" evidence="10">
    <location>
        <begin position="291"/>
        <end position="553"/>
    </location>
</feature>
<reference evidence="11" key="2">
    <citation type="journal article" date="2019" name="IMA Fungus">
        <title>Genome sequencing and comparison of five Tilletia species to identify candidate genes for the detection of regulated species infecting wheat.</title>
        <authorList>
            <person name="Nguyen H.D.T."/>
            <person name="Sultana T."/>
            <person name="Kesanakurti P."/>
            <person name="Hambleton S."/>
        </authorList>
    </citation>
    <scope>NUCLEOTIDE SEQUENCE</scope>
    <source>
        <strain evidence="11">DAOMC 236422</strain>
    </source>
</reference>
<dbReference type="Gene3D" id="3.50.50.60">
    <property type="entry name" value="FAD/NAD(P)-binding domain"/>
    <property type="match status" value="1"/>
</dbReference>
<keyword evidence="4" id="KW-0560">Oxidoreductase</keyword>
<dbReference type="EMBL" id="LWDG02000355">
    <property type="protein sequence ID" value="KAE8266284.1"/>
    <property type="molecule type" value="Genomic_DNA"/>
</dbReference>
<sequence>MSTSTTATSSTSTQPPTDAGDDGGKPPIRPLFASLPHRSKEEYCYRDPEAQVDHLVIGGGIVGLSIAAALSQRWPEKTTVLIERNSKGGLETSSRGSKVVHAGIYYPADSLKTRLCLRGKHLLYQYCDKFDLPYRKTGKLVVGPPTEQARSYLNNLHQHAQSLKPLTPPTRLLTGDEARALEPGLSDQTIGHALLSESTGIVGAADVIKHLHTRITDSPAGEVVLGTSVVRVDPHLEEPASSSSGKRGNDSSQSGWVVQTSQTVLEQTSGLAAPPTRETSTESTRRPLGPGGAAVAGPSETILARVVINASGLNANLVLNSLIEDGVLPGDKKDDSKGEGSDEEGRIPVFYAKGNYVRAEGGSAMGIQHLIYPLPDMGQDGGKNHSHQGLGTHLTLDMEGNIIFGPDVEWITPPQGSKTTGPEAAIDFWSSHLHPSPARLSDMHKAITSYLPGVSLESLQPAWAGIRPKLVGPDAKEFRDFEILWHSSRDLGSQTVWQHALVDGFDLGPEGQIRPRRRDGEIPESGGGAMISLLGIESPGLTSSMAIAELVEELVAQRVWGDHNRKGAGRVKGAKNEEIGNLDDWA</sequence>
<accession>A0A8X7N4D1</accession>
<dbReference type="SUPFAM" id="SSF51905">
    <property type="entry name" value="FAD/NAD(P)-binding domain"/>
    <property type="match status" value="1"/>
</dbReference>
<feature type="compositionally biased region" description="Low complexity" evidence="9">
    <location>
        <begin position="1"/>
        <end position="13"/>
    </location>
</feature>
<protein>
    <recommendedName>
        <fullName evidence="8">L-2-hydroxyglutarate dehydrogenase, mitochondrial</fullName>
        <ecNumber evidence="7">1.1.99.2</ecNumber>
    </recommendedName>
</protein>
<evidence type="ECO:0000256" key="2">
    <source>
        <dbReference type="ARBA" id="ARBA00022630"/>
    </source>
</evidence>
<keyword evidence="3" id="KW-0274">FAD</keyword>
<evidence type="ECO:0000256" key="8">
    <source>
        <dbReference type="ARBA" id="ARBA00041137"/>
    </source>
</evidence>
<dbReference type="EC" id="1.1.99.2" evidence="7"/>
<feature type="region of interest" description="Disordered" evidence="9">
    <location>
        <begin position="1"/>
        <end position="32"/>
    </location>
</feature>
<evidence type="ECO:0000313" key="12">
    <source>
        <dbReference type="Proteomes" id="UP000078113"/>
    </source>
</evidence>
<evidence type="ECO:0000256" key="5">
    <source>
        <dbReference type="ARBA" id="ARBA00036066"/>
    </source>
</evidence>
<evidence type="ECO:0000259" key="10">
    <source>
        <dbReference type="Pfam" id="PF01266"/>
    </source>
</evidence>
<evidence type="ECO:0000313" key="11">
    <source>
        <dbReference type="EMBL" id="KAE8266284.1"/>
    </source>
</evidence>
<feature type="domain" description="FAD dependent oxidoreductase" evidence="10">
    <location>
        <begin position="53"/>
        <end position="234"/>
    </location>
</feature>